<evidence type="ECO:0000313" key="1">
    <source>
        <dbReference type="EMBL" id="CAE7171584.1"/>
    </source>
</evidence>
<name>A0A8H3E102_9AGAM</name>
<comment type="caution">
    <text evidence="1">The sequence shown here is derived from an EMBL/GenBank/DDBJ whole genome shotgun (WGS) entry which is preliminary data.</text>
</comment>
<evidence type="ECO:0000313" key="2">
    <source>
        <dbReference type="Proteomes" id="UP000663827"/>
    </source>
</evidence>
<dbReference type="EMBL" id="CAJNJQ010002295">
    <property type="protein sequence ID" value="CAE7171584.1"/>
    <property type="molecule type" value="Genomic_DNA"/>
</dbReference>
<dbReference type="AlphaFoldDB" id="A0A8H3E102"/>
<proteinExistence type="predicted"/>
<protein>
    <submittedName>
        <fullName evidence="1">Uncharacterized protein</fullName>
    </submittedName>
</protein>
<reference evidence="1" key="1">
    <citation type="submission" date="2021-01" db="EMBL/GenBank/DDBJ databases">
        <authorList>
            <person name="Kaushik A."/>
        </authorList>
    </citation>
    <scope>NUCLEOTIDE SEQUENCE</scope>
    <source>
        <strain evidence="1">AG5</strain>
    </source>
</reference>
<dbReference type="Proteomes" id="UP000663827">
    <property type="component" value="Unassembled WGS sequence"/>
</dbReference>
<accession>A0A8H3E102</accession>
<organism evidence="1 2">
    <name type="scientific">Rhizoctonia solani</name>
    <dbReference type="NCBI Taxonomy" id="456999"/>
    <lineage>
        <taxon>Eukaryota</taxon>
        <taxon>Fungi</taxon>
        <taxon>Dikarya</taxon>
        <taxon>Basidiomycota</taxon>
        <taxon>Agaricomycotina</taxon>
        <taxon>Agaricomycetes</taxon>
        <taxon>Cantharellales</taxon>
        <taxon>Ceratobasidiaceae</taxon>
        <taxon>Rhizoctonia</taxon>
    </lineage>
</organism>
<sequence length="128" mass="13705">MAALALERTGLGSETVPHDGIKVGAGLGVMHSLGATPSTPQWGIDAISPVWPVRLLASTTTTTEWPIDDTLDDPHQRLDTSAENAADVHWQPTVSSPTGLLTIRHICRPTSRRSVRPPGTRLLDFPSP</sequence>
<gene>
    <name evidence="1" type="ORF">RDB_LOCUS107086</name>
</gene>